<proteinExistence type="inferred from homology"/>
<dbReference type="Gene3D" id="3.40.190.10">
    <property type="entry name" value="Periplasmic binding protein-like II"/>
    <property type="match status" value="2"/>
</dbReference>
<gene>
    <name evidence="6" type="ORF">HHL25_06710</name>
</gene>
<dbReference type="PROSITE" id="PS50931">
    <property type="entry name" value="HTH_LYSR"/>
    <property type="match status" value="1"/>
</dbReference>
<keyword evidence="3" id="KW-0238">DNA-binding</keyword>
<dbReference type="InterPro" id="IPR000847">
    <property type="entry name" value="LysR_HTH_N"/>
</dbReference>
<evidence type="ECO:0000313" key="7">
    <source>
        <dbReference type="Proteomes" id="UP000541470"/>
    </source>
</evidence>
<dbReference type="Gene3D" id="1.10.10.10">
    <property type="entry name" value="Winged helix-like DNA-binding domain superfamily/Winged helix DNA-binding domain"/>
    <property type="match status" value="1"/>
</dbReference>
<dbReference type="InterPro" id="IPR036388">
    <property type="entry name" value="WH-like_DNA-bd_sf"/>
</dbReference>
<organism evidence="6 7">
    <name type="scientific">Rhizobium terricola</name>
    <dbReference type="NCBI Taxonomy" id="2728849"/>
    <lineage>
        <taxon>Bacteria</taxon>
        <taxon>Pseudomonadati</taxon>
        <taxon>Pseudomonadota</taxon>
        <taxon>Alphaproteobacteria</taxon>
        <taxon>Hyphomicrobiales</taxon>
        <taxon>Rhizobiaceae</taxon>
        <taxon>Rhizobium/Agrobacterium group</taxon>
        <taxon>Rhizobium</taxon>
    </lineage>
</organism>
<dbReference type="Proteomes" id="UP000541470">
    <property type="component" value="Unassembled WGS sequence"/>
</dbReference>
<dbReference type="CDD" id="cd08432">
    <property type="entry name" value="PBP2_GcdR_TrpI_HvrB_AmpR_like"/>
    <property type="match status" value="1"/>
</dbReference>
<dbReference type="Pfam" id="PF03466">
    <property type="entry name" value="LysR_substrate"/>
    <property type="match status" value="1"/>
</dbReference>
<dbReference type="SUPFAM" id="SSF53850">
    <property type="entry name" value="Periplasmic binding protein-like II"/>
    <property type="match status" value="1"/>
</dbReference>
<dbReference type="PANTHER" id="PTHR30537">
    <property type="entry name" value="HTH-TYPE TRANSCRIPTIONAL REGULATOR"/>
    <property type="match status" value="1"/>
</dbReference>
<dbReference type="GO" id="GO:0003700">
    <property type="term" value="F:DNA-binding transcription factor activity"/>
    <property type="evidence" value="ECO:0007669"/>
    <property type="project" value="InterPro"/>
</dbReference>
<dbReference type="EMBL" id="JABBGK010000001">
    <property type="protein sequence ID" value="NML73815.1"/>
    <property type="molecule type" value="Genomic_DNA"/>
</dbReference>
<dbReference type="AlphaFoldDB" id="A0A7Y0FVG0"/>
<comment type="caution">
    <text evidence="6">The sequence shown here is derived from an EMBL/GenBank/DDBJ whole genome shotgun (WGS) entry which is preliminary data.</text>
</comment>
<name>A0A7Y0FVG0_9HYPH</name>
<dbReference type="GO" id="GO:0043565">
    <property type="term" value="F:sequence-specific DNA binding"/>
    <property type="evidence" value="ECO:0007669"/>
    <property type="project" value="TreeGrafter"/>
</dbReference>
<dbReference type="PANTHER" id="PTHR30537:SF74">
    <property type="entry name" value="HTH-TYPE TRANSCRIPTIONAL REGULATOR TRPI"/>
    <property type="match status" value="1"/>
</dbReference>
<keyword evidence="7" id="KW-1185">Reference proteome</keyword>
<dbReference type="GO" id="GO:0006351">
    <property type="term" value="P:DNA-templated transcription"/>
    <property type="evidence" value="ECO:0007669"/>
    <property type="project" value="TreeGrafter"/>
</dbReference>
<keyword evidence="2" id="KW-0805">Transcription regulation</keyword>
<evidence type="ECO:0000313" key="6">
    <source>
        <dbReference type="EMBL" id="NML73815.1"/>
    </source>
</evidence>
<accession>A0A7Y0FVG0</accession>
<protein>
    <submittedName>
        <fullName evidence="6">LysR family transcriptional regulator</fullName>
    </submittedName>
</protein>
<reference evidence="6 7" key="1">
    <citation type="submission" date="2020-04" db="EMBL/GenBank/DDBJ databases">
        <title>Rhizobium sp. S-51 isolated from soil.</title>
        <authorList>
            <person name="Dahal R.H."/>
        </authorList>
    </citation>
    <scope>NUCLEOTIDE SEQUENCE [LARGE SCALE GENOMIC DNA]</scope>
    <source>
        <strain evidence="6 7">S-51</strain>
    </source>
</reference>
<comment type="similarity">
    <text evidence="1">Belongs to the LysR transcriptional regulatory family.</text>
</comment>
<evidence type="ECO:0000256" key="4">
    <source>
        <dbReference type="ARBA" id="ARBA00023163"/>
    </source>
</evidence>
<evidence type="ECO:0000256" key="2">
    <source>
        <dbReference type="ARBA" id="ARBA00023015"/>
    </source>
</evidence>
<dbReference type="InterPro" id="IPR005119">
    <property type="entry name" value="LysR_subst-bd"/>
</dbReference>
<evidence type="ECO:0000256" key="1">
    <source>
        <dbReference type="ARBA" id="ARBA00009437"/>
    </source>
</evidence>
<dbReference type="PRINTS" id="PR00039">
    <property type="entry name" value="HTHLYSR"/>
</dbReference>
<dbReference type="InterPro" id="IPR036390">
    <property type="entry name" value="WH_DNA-bd_sf"/>
</dbReference>
<dbReference type="Pfam" id="PF00126">
    <property type="entry name" value="HTH_1"/>
    <property type="match status" value="1"/>
</dbReference>
<evidence type="ECO:0000259" key="5">
    <source>
        <dbReference type="PROSITE" id="PS50931"/>
    </source>
</evidence>
<feature type="domain" description="HTH lysR-type" evidence="5">
    <location>
        <begin position="7"/>
        <end position="64"/>
    </location>
</feature>
<dbReference type="SUPFAM" id="SSF46785">
    <property type="entry name" value="Winged helix' DNA-binding domain"/>
    <property type="match status" value="1"/>
</dbReference>
<keyword evidence="4" id="KW-0804">Transcription</keyword>
<sequence>MAERILPPLRLLTVFEAVLRTGSVQKAANQLNVTQPAVSQALRSLEDFVGLKLLDRTSRPATLTEAGRILQAGVSEGLGRIAEAVAQIRALQNGIESSVTIACTVGTATYWLMPRLADFYNAHPDIAVNVMTTIGGPEILSGADLLIRYGRGEWTDGEVVKLFDEKVVPVCSPKLAAQLEGEGGLQAATLLHVRSDDRSWLTWKDYLDLNGLPENRVLGRYFTNYVQATQAALSGQGVMLGWESNTGDLVREGRLVAIGGAPLRPKEAFYLVIPERREAKPARHVLIEWIIGQTRASGEPTTSPPA</sequence>
<evidence type="ECO:0000256" key="3">
    <source>
        <dbReference type="ARBA" id="ARBA00023125"/>
    </source>
</evidence>
<dbReference type="RefSeq" id="WP_169588441.1">
    <property type="nucleotide sequence ID" value="NZ_JABBGK010000001.1"/>
</dbReference>
<dbReference type="InterPro" id="IPR058163">
    <property type="entry name" value="LysR-type_TF_proteobact-type"/>
</dbReference>